<feature type="transmembrane region" description="Helical" evidence="1">
    <location>
        <begin position="105"/>
        <end position="124"/>
    </location>
</feature>
<dbReference type="EMBL" id="AQQV01000001">
    <property type="protein sequence ID" value="ORE88800.1"/>
    <property type="molecule type" value="Genomic_DNA"/>
</dbReference>
<dbReference type="RefSeq" id="WP_146680119.1">
    <property type="nucleotide sequence ID" value="NZ_AQQV01000001.1"/>
</dbReference>
<feature type="transmembrane region" description="Helical" evidence="1">
    <location>
        <begin position="12"/>
        <end position="39"/>
    </location>
</feature>
<evidence type="ECO:0000313" key="3">
    <source>
        <dbReference type="Proteomes" id="UP000192342"/>
    </source>
</evidence>
<organism evidence="2 3">
    <name type="scientific">Oceanococcus atlanticus</name>
    <dbReference type="NCBI Taxonomy" id="1317117"/>
    <lineage>
        <taxon>Bacteria</taxon>
        <taxon>Pseudomonadati</taxon>
        <taxon>Pseudomonadota</taxon>
        <taxon>Gammaproteobacteria</taxon>
        <taxon>Chromatiales</taxon>
        <taxon>Oceanococcaceae</taxon>
        <taxon>Oceanococcus</taxon>
    </lineage>
</organism>
<evidence type="ECO:0008006" key="4">
    <source>
        <dbReference type="Google" id="ProtNLM"/>
    </source>
</evidence>
<proteinExistence type="predicted"/>
<keyword evidence="1" id="KW-0812">Transmembrane</keyword>
<reference evidence="2 3" key="1">
    <citation type="submission" date="2013-04" db="EMBL/GenBank/DDBJ databases">
        <title>Oceanococcus atlanticus 22II-S10r2 Genome Sequencing.</title>
        <authorList>
            <person name="Lai Q."/>
            <person name="Li G."/>
            <person name="Shao Z."/>
        </authorList>
    </citation>
    <scope>NUCLEOTIDE SEQUENCE [LARGE SCALE GENOMIC DNA]</scope>
    <source>
        <strain evidence="2 3">22II-S10r2</strain>
    </source>
</reference>
<keyword evidence="1" id="KW-1133">Transmembrane helix</keyword>
<protein>
    <recommendedName>
        <fullName evidence="4">Mercuric transport protein MerT</fullName>
    </recommendedName>
</protein>
<gene>
    <name evidence="2" type="ORF">ATO7_02955</name>
</gene>
<keyword evidence="1" id="KW-0472">Membrane</keyword>
<comment type="caution">
    <text evidence="2">The sequence shown here is derived from an EMBL/GenBank/DDBJ whole genome shotgun (WGS) entry which is preliminary data.</text>
</comment>
<feature type="transmembrane region" description="Helical" evidence="1">
    <location>
        <begin position="59"/>
        <end position="79"/>
    </location>
</feature>
<evidence type="ECO:0000256" key="1">
    <source>
        <dbReference type="SAM" id="Phobius"/>
    </source>
</evidence>
<sequence length="134" mass="14307">MNEARARLREAAITFVSLLGSTGTLVCCALPILLVTLGLGSAVVGLTGAFPWLITLSQLKAWVFAASGGMLALSGWLIYRSGRQCPADPALAAMCARADRWNRRILILAAGIWLLGFFAAYLLLPLTRLFELAG</sequence>
<dbReference type="AlphaFoldDB" id="A0A1Y1SHD5"/>
<dbReference type="Proteomes" id="UP000192342">
    <property type="component" value="Unassembled WGS sequence"/>
</dbReference>
<keyword evidence="3" id="KW-1185">Reference proteome</keyword>
<accession>A0A1Y1SHD5</accession>
<dbReference type="STRING" id="1317117.ATO7_02955"/>
<name>A0A1Y1SHD5_9GAMM</name>
<evidence type="ECO:0000313" key="2">
    <source>
        <dbReference type="EMBL" id="ORE88800.1"/>
    </source>
</evidence>
<dbReference type="OrthoDB" id="838350at2"/>